<dbReference type="InterPro" id="IPR013173">
    <property type="entry name" value="DNA_primase_DnaG_DnaB-bd_dom"/>
</dbReference>
<dbReference type="PANTHER" id="PTHR30313">
    <property type="entry name" value="DNA PRIMASE"/>
    <property type="match status" value="1"/>
</dbReference>
<keyword evidence="2 12" id="KW-0639">Primosome</keyword>
<dbReference type="InterPro" id="IPR019475">
    <property type="entry name" value="DNA_primase_DnaB-bd"/>
</dbReference>
<evidence type="ECO:0000256" key="11">
    <source>
        <dbReference type="ARBA" id="ARBA00023163"/>
    </source>
</evidence>
<organism evidence="15 16">
    <name type="scientific">Ectobacillus funiculus</name>
    <dbReference type="NCBI Taxonomy" id="137993"/>
    <lineage>
        <taxon>Bacteria</taxon>
        <taxon>Bacillati</taxon>
        <taxon>Bacillota</taxon>
        <taxon>Bacilli</taxon>
        <taxon>Bacillales</taxon>
        <taxon>Bacillaceae</taxon>
        <taxon>Ectobacillus</taxon>
    </lineage>
</organism>
<evidence type="ECO:0000256" key="7">
    <source>
        <dbReference type="ARBA" id="ARBA00022771"/>
    </source>
</evidence>
<keyword evidence="1 12" id="KW-0240">DNA-directed RNA polymerase</keyword>
<evidence type="ECO:0000256" key="9">
    <source>
        <dbReference type="ARBA" id="ARBA00022842"/>
    </source>
</evidence>
<dbReference type="RefSeq" id="WP_379951908.1">
    <property type="nucleotide sequence ID" value="NZ_JBHMAF010000196.1"/>
</dbReference>
<dbReference type="InterPro" id="IPR013264">
    <property type="entry name" value="DNAG_N"/>
</dbReference>
<name>A0ABV5WMY3_9BACI</name>
<comment type="function">
    <text evidence="12 13">RNA polymerase that catalyzes the synthesis of short RNA molecules used as primers for DNA polymerase during DNA replication.</text>
</comment>
<keyword evidence="6 12" id="KW-0479">Metal-binding</keyword>
<gene>
    <name evidence="12 15" type="primary">dnaG</name>
    <name evidence="15" type="ORF">ACFFMS_26595</name>
</gene>
<evidence type="ECO:0000256" key="2">
    <source>
        <dbReference type="ARBA" id="ARBA00022515"/>
    </source>
</evidence>
<evidence type="ECO:0000256" key="5">
    <source>
        <dbReference type="ARBA" id="ARBA00022705"/>
    </source>
</evidence>
<feature type="domain" description="Toprim" evidence="14">
    <location>
        <begin position="264"/>
        <end position="345"/>
    </location>
</feature>
<dbReference type="Pfam" id="PF01807">
    <property type="entry name" value="Zn_ribbon_DnaG"/>
    <property type="match status" value="1"/>
</dbReference>
<dbReference type="InterPro" id="IPR030846">
    <property type="entry name" value="DnaG_bac"/>
</dbReference>
<proteinExistence type="inferred from homology"/>
<dbReference type="Gene3D" id="1.10.860.10">
    <property type="entry name" value="DNAb Helicase, Chain A"/>
    <property type="match status" value="1"/>
</dbReference>
<protein>
    <recommendedName>
        <fullName evidence="12 13">DNA primase</fullName>
        <ecNumber evidence="12">2.7.7.101</ecNumber>
    </recommendedName>
</protein>
<dbReference type="Proteomes" id="UP001589609">
    <property type="component" value="Unassembled WGS sequence"/>
</dbReference>
<dbReference type="Gene3D" id="3.40.1360.10">
    <property type="match status" value="1"/>
</dbReference>
<keyword evidence="5 12" id="KW-0235">DNA replication</keyword>
<keyword evidence="11 12" id="KW-0804">Transcription</keyword>
<evidence type="ECO:0000259" key="14">
    <source>
        <dbReference type="PROSITE" id="PS50880"/>
    </source>
</evidence>
<dbReference type="InterPro" id="IPR006171">
    <property type="entry name" value="TOPRIM_dom"/>
</dbReference>
<keyword evidence="4 12" id="KW-0548">Nucleotidyltransferase</keyword>
<dbReference type="Pfam" id="PF08275">
    <property type="entry name" value="DNAG_N"/>
    <property type="match status" value="1"/>
</dbReference>
<comment type="subunit">
    <text evidence="12">Monomer. Interacts with DnaB.</text>
</comment>
<dbReference type="SMART" id="SM00400">
    <property type="entry name" value="ZnF_CHCC"/>
    <property type="match status" value="1"/>
</dbReference>
<evidence type="ECO:0000313" key="16">
    <source>
        <dbReference type="Proteomes" id="UP001589609"/>
    </source>
</evidence>
<comment type="cofactor">
    <cofactor evidence="12 13">
        <name>Zn(2+)</name>
        <dbReference type="ChEBI" id="CHEBI:29105"/>
    </cofactor>
    <text evidence="12 13">Binds 1 zinc ion per monomer.</text>
</comment>
<comment type="caution">
    <text evidence="15">The sequence shown here is derived from an EMBL/GenBank/DDBJ whole genome shotgun (WGS) entry which is preliminary data.</text>
</comment>
<dbReference type="InterPro" id="IPR002694">
    <property type="entry name" value="Znf_CHC2"/>
</dbReference>
<evidence type="ECO:0000256" key="3">
    <source>
        <dbReference type="ARBA" id="ARBA00022679"/>
    </source>
</evidence>
<reference evidence="15 16" key="1">
    <citation type="submission" date="2024-09" db="EMBL/GenBank/DDBJ databases">
        <authorList>
            <person name="Sun Q."/>
            <person name="Mori K."/>
        </authorList>
    </citation>
    <scope>NUCLEOTIDE SEQUENCE [LARGE SCALE GENOMIC DNA]</scope>
    <source>
        <strain evidence="15 16">JCM 11201</strain>
    </source>
</reference>
<evidence type="ECO:0000256" key="10">
    <source>
        <dbReference type="ARBA" id="ARBA00023125"/>
    </source>
</evidence>
<dbReference type="PIRSF" id="PIRSF002811">
    <property type="entry name" value="DnaG"/>
    <property type="match status" value="1"/>
</dbReference>
<dbReference type="InterPro" id="IPR036977">
    <property type="entry name" value="DNA_primase_Znf_CHC2"/>
</dbReference>
<dbReference type="CDD" id="cd03364">
    <property type="entry name" value="TOPRIM_DnaG_primases"/>
    <property type="match status" value="1"/>
</dbReference>
<dbReference type="SMART" id="SM00493">
    <property type="entry name" value="TOPRIM"/>
    <property type="match status" value="1"/>
</dbReference>
<keyword evidence="10 12" id="KW-0238">DNA-binding</keyword>
<dbReference type="SMART" id="SM00766">
    <property type="entry name" value="DnaG_DnaB_bind"/>
    <property type="match status" value="1"/>
</dbReference>
<dbReference type="SUPFAM" id="SSF56731">
    <property type="entry name" value="DNA primase core"/>
    <property type="match status" value="1"/>
</dbReference>
<dbReference type="Gene3D" id="3.90.580.10">
    <property type="entry name" value="Zinc finger, CHC2-type domain"/>
    <property type="match status" value="1"/>
</dbReference>
<evidence type="ECO:0000256" key="6">
    <source>
        <dbReference type="ARBA" id="ARBA00022723"/>
    </source>
</evidence>
<feature type="zinc finger region" description="CHC2-type" evidence="12">
    <location>
        <begin position="40"/>
        <end position="64"/>
    </location>
</feature>
<dbReference type="Pfam" id="PF13155">
    <property type="entry name" value="Toprim_2"/>
    <property type="match status" value="1"/>
</dbReference>
<dbReference type="InterPro" id="IPR016136">
    <property type="entry name" value="DNA_helicase_N/primase_C"/>
</dbReference>
<dbReference type="SUPFAM" id="SSF57783">
    <property type="entry name" value="Zinc beta-ribbon"/>
    <property type="match status" value="1"/>
</dbReference>
<comment type="similarity">
    <text evidence="12 13">Belongs to the DnaG primase family.</text>
</comment>
<keyword evidence="16" id="KW-1185">Reference proteome</keyword>
<keyword evidence="3 12" id="KW-0808">Transferase</keyword>
<dbReference type="PROSITE" id="PS50880">
    <property type="entry name" value="TOPRIM"/>
    <property type="match status" value="1"/>
</dbReference>
<dbReference type="NCBIfam" id="TIGR01391">
    <property type="entry name" value="dnaG"/>
    <property type="match status" value="1"/>
</dbReference>
<dbReference type="EC" id="2.7.7.101" evidence="12"/>
<keyword evidence="8 12" id="KW-0862">Zinc</keyword>
<comment type="catalytic activity">
    <reaction evidence="12">
        <text>ssDNA + n NTP = ssDNA/pppN(pN)n-1 hybrid + (n-1) diphosphate.</text>
        <dbReference type="EC" id="2.7.7.101"/>
    </reaction>
</comment>
<dbReference type="Gene3D" id="3.90.980.10">
    <property type="entry name" value="DNA primase, catalytic core, N-terminal domain"/>
    <property type="match status" value="1"/>
</dbReference>
<dbReference type="InterPro" id="IPR050219">
    <property type="entry name" value="DnaG_primase"/>
</dbReference>
<evidence type="ECO:0000256" key="4">
    <source>
        <dbReference type="ARBA" id="ARBA00022695"/>
    </source>
</evidence>
<keyword evidence="9" id="KW-0460">Magnesium</keyword>
<dbReference type="InterPro" id="IPR037068">
    <property type="entry name" value="DNA_primase_core_N_sf"/>
</dbReference>
<dbReference type="InterPro" id="IPR034151">
    <property type="entry name" value="TOPRIM_DnaG_bac"/>
</dbReference>
<dbReference type="InterPro" id="IPR006295">
    <property type="entry name" value="DNA_primase_DnaG"/>
</dbReference>
<dbReference type="EMBL" id="JBHMAF010000196">
    <property type="protein sequence ID" value="MFB9761803.1"/>
    <property type="molecule type" value="Genomic_DNA"/>
</dbReference>
<evidence type="ECO:0000256" key="1">
    <source>
        <dbReference type="ARBA" id="ARBA00022478"/>
    </source>
</evidence>
<accession>A0ABV5WMY3</accession>
<keyword evidence="7 12" id="KW-0863">Zinc-finger</keyword>
<evidence type="ECO:0000313" key="15">
    <source>
        <dbReference type="EMBL" id="MFB9761803.1"/>
    </source>
</evidence>
<comment type="domain">
    <text evidence="12">Contains an N-terminal zinc-binding domain, a central core domain that contains the primase activity, and a C-terminal DnaB-binding domain.</text>
</comment>
<dbReference type="PANTHER" id="PTHR30313:SF2">
    <property type="entry name" value="DNA PRIMASE"/>
    <property type="match status" value="1"/>
</dbReference>
<sequence>MTNRIPEEVIEQVRRSVDIVDVIGEYVQLRKQGRNYFGLCPFHGESTPSFSVSADKQIFHCFGCGEGGNSLSFLMKMDGISFTEAVKKLGEKTGVDVTQYISEQDSMVEQSQADYTSSMVEAHELLKKYYHHLLVNTREGNEAFQYLLDRGISREIMLRFEIGYASSSRDHAAKVLQKRGFSLPLMEQAGLVVQSEQDGSYYDRFRNRIMFPIQNMQGKTVAFSGRAIGQDNPKYLNSPETPVFQKSKLLYNFHYARPSIRKQQRVLLFEGYADVLGAIRSGFEESVATMGTALTEEQAKILRRNTETVVLCYDGDKAGQEATEKAGRVLLNIGSQVRVVMLPDKLDPDEYVRTHGEAAFQNLVENSGSFIDFKLQHLRFGRNLQDPQEQGEYVQAAVRELGRLTTFVQAQPYLQLLAKEFPYHMEDLRNELRQLQQVQQRKERHTIAQAAQPVKAKPRFAGYERAERELIYHMLQSEEVTQRVQPFIEYFHTEEHKGILYELYAYYEKGCEPDISHFLNWLSNEPLKNIVAELATDEMINTEYSEELLQGNLDSLYKHKQKIEQMNRVFELRNLERTDPLAAARFAQEHIINKRKAKQ</sequence>
<dbReference type="Pfam" id="PF10410">
    <property type="entry name" value="DnaB_bind"/>
    <property type="match status" value="1"/>
</dbReference>
<evidence type="ECO:0000256" key="12">
    <source>
        <dbReference type="HAMAP-Rule" id="MF_00974"/>
    </source>
</evidence>
<evidence type="ECO:0000256" key="8">
    <source>
        <dbReference type="ARBA" id="ARBA00022833"/>
    </source>
</evidence>
<evidence type="ECO:0000256" key="13">
    <source>
        <dbReference type="PIRNR" id="PIRNR002811"/>
    </source>
</evidence>
<dbReference type="HAMAP" id="MF_00974">
    <property type="entry name" value="DNA_primase_DnaG"/>
    <property type="match status" value="1"/>
</dbReference>